<keyword evidence="1" id="KW-0732">Signal</keyword>
<evidence type="ECO:0008006" key="4">
    <source>
        <dbReference type="Google" id="ProtNLM"/>
    </source>
</evidence>
<evidence type="ECO:0000313" key="3">
    <source>
        <dbReference type="Proteomes" id="UP001620514"/>
    </source>
</evidence>
<evidence type="ECO:0000256" key="1">
    <source>
        <dbReference type="SAM" id="SignalP"/>
    </source>
</evidence>
<sequence>MKRKRNFSCITLCVISFAASSAHAGWYEITNYAGTIGSVPVHMSLQTYDDINRNEPGQWRVNGSYYYDTTALYLKRTRRKLNCRIGLSKAVLSLNP</sequence>
<accession>A0ABW8MYL9</accession>
<gene>
    <name evidence="2" type="ORF">ABH943_006879</name>
</gene>
<name>A0ABW8MYL9_9BURK</name>
<feature type="chain" id="PRO_5045695603" description="Lipoprotein" evidence="1">
    <location>
        <begin position="25"/>
        <end position="96"/>
    </location>
</feature>
<protein>
    <recommendedName>
        <fullName evidence="4">Lipoprotein</fullName>
    </recommendedName>
</protein>
<proteinExistence type="predicted"/>
<dbReference type="RefSeq" id="WP_404612008.1">
    <property type="nucleotide sequence ID" value="NZ_JBIYDN010000029.1"/>
</dbReference>
<reference evidence="2 3" key="2">
    <citation type="submission" date="2024-11" db="EMBL/GenBank/DDBJ databases">
        <title>Using genomics to understand microbial adaptation to soil warming.</title>
        <authorList>
            <person name="Deangelis K.M. PhD."/>
        </authorList>
    </citation>
    <scope>NUCLEOTIDE SEQUENCE [LARGE SCALE GENOMIC DNA]</scope>
    <source>
        <strain evidence="2 3">GAS97</strain>
    </source>
</reference>
<feature type="signal peptide" evidence="1">
    <location>
        <begin position="1"/>
        <end position="24"/>
    </location>
</feature>
<comment type="caution">
    <text evidence="2">The sequence shown here is derived from an EMBL/GenBank/DDBJ whole genome shotgun (WGS) entry which is preliminary data.</text>
</comment>
<keyword evidence="3" id="KW-1185">Reference proteome</keyword>
<dbReference type="EMBL" id="JBIYDN010000029">
    <property type="protein sequence ID" value="MFK4446847.1"/>
    <property type="molecule type" value="Genomic_DNA"/>
</dbReference>
<evidence type="ECO:0000313" key="2">
    <source>
        <dbReference type="EMBL" id="MFK4446847.1"/>
    </source>
</evidence>
<organism evidence="2 3">
    <name type="scientific">Caballeronia udeis</name>
    <dbReference type="NCBI Taxonomy" id="1232866"/>
    <lineage>
        <taxon>Bacteria</taxon>
        <taxon>Pseudomonadati</taxon>
        <taxon>Pseudomonadota</taxon>
        <taxon>Betaproteobacteria</taxon>
        <taxon>Burkholderiales</taxon>
        <taxon>Burkholderiaceae</taxon>
        <taxon>Caballeronia</taxon>
    </lineage>
</organism>
<dbReference type="Proteomes" id="UP001620514">
    <property type="component" value="Unassembled WGS sequence"/>
</dbReference>
<reference evidence="2 3" key="1">
    <citation type="submission" date="2024-10" db="EMBL/GenBank/DDBJ databases">
        <authorList>
            <person name="Deangelis K."/>
            <person name="Huntemann M."/>
            <person name="Clum A."/>
            <person name="Wang J."/>
            <person name="Palaniappan K."/>
            <person name="Ritter S."/>
            <person name="Chen I.-M."/>
            <person name="Stamatis D."/>
            <person name="Reddy T."/>
            <person name="O'Malley R."/>
            <person name="Daum C."/>
            <person name="Ng V."/>
            <person name="Ivanova N."/>
            <person name="Kyrpides N."/>
            <person name="Woyke T."/>
        </authorList>
    </citation>
    <scope>NUCLEOTIDE SEQUENCE [LARGE SCALE GENOMIC DNA]</scope>
    <source>
        <strain evidence="2 3">GAS97</strain>
    </source>
</reference>